<organism evidence="2 3">
    <name type="scientific">Candidatus Caccoplasma merdipullorum</name>
    <dbReference type="NCBI Taxonomy" id="2840718"/>
    <lineage>
        <taxon>Bacteria</taxon>
        <taxon>Pseudomonadati</taxon>
        <taxon>Bacteroidota</taxon>
        <taxon>Bacteroidia</taxon>
        <taxon>Bacteroidales</taxon>
        <taxon>Bacteroidaceae</taxon>
        <taxon>Bacteroidaceae incertae sedis</taxon>
        <taxon>Candidatus Caccoplasma</taxon>
    </lineage>
</organism>
<keyword evidence="1" id="KW-0732">Signal</keyword>
<feature type="chain" id="PRO_5039380894" evidence="1">
    <location>
        <begin position="26"/>
        <end position="104"/>
    </location>
</feature>
<accession>A0A9D9E1L7</accession>
<proteinExistence type="predicted"/>
<reference evidence="2" key="1">
    <citation type="submission" date="2020-10" db="EMBL/GenBank/DDBJ databases">
        <authorList>
            <person name="Gilroy R."/>
        </authorList>
    </citation>
    <scope>NUCLEOTIDE SEQUENCE</scope>
    <source>
        <strain evidence="2">G3-4614</strain>
    </source>
</reference>
<sequence length="104" mass="11043">MNRFGKILLLAAFAALPYGVTGSTADGDYQPETVVTETVPATTVAVLDGSIYITAAENTTIKIYTILGNLVLEKKIPAGTTQIQLKARGIYLINTGDSIKRIAL</sequence>
<dbReference type="EMBL" id="JADIMW010000029">
    <property type="protein sequence ID" value="MBO8437867.1"/>
    <property type="molecule type" value="Genomic_DNA"/>
</dbReference>
<name>A0A9D9E1L7_9BACT</name>
<dbReference type="InterPro" id="IPR026444">
    <property type="entry name" value="Secre_tail"/>
</dbReference>
<evidence type="ECO:0000256" key="1">
    <source>
        <dbReference type="SAM" id="SignalP"/>
    </source>
</evidence>
<dbReference type="NCBIfam" id="TIGR04183">
    <property type="entry name" value="Por_Secre_tail"/>
    <property type="match status" value="1"/>
</dbReference>
<reference evidence="2" key="2">
    <citation type="journal article" date="2021" name="PeerJ">
        <title>Extensive microbial diversity within the chicken gut microbiome revealed by metagenomics and culture.</title>
        <authorList>
            <person name="Gilroy R."/>
            <person name="Ravi A."/>
            <person name="Getino M."/>
            <person name="Pursley I."/>
            <person name="Horton D.L."/>
            <person name="Alikhan N.F."/>
            <person name="Baker D."/>
            <person name="Gharbi K."/>
            <person name="Hall N."/>
            <person name="Watson M."/>
            <person name="Adriaenssens E.M."/>
            <person name="Foster-Nyarko E."/>
            <person name="Jarju S."/>
            <person name="Secka A."/>
            <person name="Antonio M."/>
            <person name="Oren A."/>
            <person name="Chaudhuri R.R."/>
            <person name="La Ragione R."/>
            <person name="Hildebrand F."/>
            <person name="Pallen M.J."/>
        </authorList>
    </citation>
    <scope>NUCLEOTIDE SEQUENCE</scope>
    <source>
        <strain evidence="2">G3-4614</strain>
    </source>
</reference>
<dbReference type="AlphaFoldDB" id="A0A9D9E1L7"/>
<evidence type="ECO:0000313" key="3">
    <source>
        <dbReference type="Proteomes" id="UP000823636"/>
    </source>
</evidence>
<feature type="signal peptide" evidence="1">
    <location>
        <begin position="1"/>
        <end position="25"/>
    </location>
</feature>
<protein>
    <submittedName>
        <fullName evidence="2">T9SS type A sorting domain-containing protein</fullName>
    </submittedName>
</protein>
<gene>
    <name evidence="2" type="ORF">IAC54_03070</name>
</gene>
<dbReference type="Proteomes" id="UP000823636">
    <property type="component" value="Unassembled WGS sequence"/>
</dbReference>
<evidence type="ECO:0000313" key="2">
    <source>
        <dbReference type="EMBL" id="MBO8437867.1"/>
    </source>
</evidence>
<comment type="caution">
    <text evidence="2">The sequence shown here is derived from an EMBL/GenBank/DDBJ whole genome shotgun (WGS) entry which is preliminary data.</text>
</comment>